<dbReference type="InterPro" id="IPR006103">
    <property type="entry name" value="Glyco_hydro_2_cat"/>
</dbReference>
<name>A0AAU7DLT1_9BACT</name>
<dbReference type="RefSeq" id="WP_348263550.1">
    <property type="nucleotide sequence ID" value="NZ_CP121196.1"/>
</dbReference>
<sequence length="620" mass="69619">MTAFVARHVLNKVTSVLHFFVFLLMAVAILAPCALAVPVPIVLTGADRRPATSLNGEWASIVDPYFSGLFSFHHEEKKNGYFMNYKAKPGDPFPTEYDFSKAPKLKVPGDWNTQRDSLMFYEGPIWYEKDFTYDPKPHTKVFLHIGAANYHSWFWVNGQKVCEHEGGFTAFNCDVTEAIHAGGNFVVAAVDNTRHEDNVPTLETDWWNYGGLTREVSLIQVPETFIDQYDLHLSGKEAGSIEGWVHVIGGQPGEKVDVEIADLRGKATADIGADGRAAFHFNVQGLERWTPESPKLYKVAIHAGGDSINELMGFRTIETRGSEILLNGKPIFLRGISIHAEAPYRTGRAYSDKDAETLLGWAKELGCNYVRLAHYPHDETMLRAADRMGLLVWSENPVYWALQFDNPKVLAKAEQQLDEEINTSRNHAAIILWSMANETPNNTARTQFIETLAIRARSLDPTRLITAALLVRAKGDTKIVDDPLGKALDVIGINEYIGWYEGHPESADTTQWQIDYEKPVIVSEFGAGAKAGLHGGENERWTEEYQADVFRHQLPMLNKIAQLRGMSPWCLMDFRSPNRPLTGIQDEFNRKGLISDQGQKKAVFYVLQKAYKEKTIGKAD</sequence>
<dbReference type="Pfam" id="PF02836">
    <property type="entry name" value="Glyco_hydro_2_C"/>
    <property type="match status" value="1"/>
</dbReference>
<evidence type="ECO:0000256" key="1">
    <source>
        <dbReference type="ARBA" id="ARBA00007401"/>
    </source>
</evidence>
<keyword evidence="3" id="KW-0326">Glycosidase</keyword>
<accession>A0AAU7DLT1</accession>
<feature type="domain" description="Glycosyl hydrolases family 2 sugar binding" evidence="5">
    <location>
        <begin position="121"/>
        <end position="222"/>
    </location>
</feature>
<evidence type="ECO:0000313" key="6">
    <source>
        <dbReference type="EMBL" id="XBH18326.1"/>
    </source>
</evidence>
<dbReference type="InterPro" id="IPR008979">
    <property type="entry name" value="Galactose-bd-like_sf"/>
</dbReference>
<dbReference type="InterPro" id="IPR036156">
    <property type="entry name" value="Beta-gal/glucu_dom_sf"/>
</dbReference>
<reference evidence="6" key="1">
    <citation type="submission" date="2023-03" db="EMBL/GenBank/DDBJ databases">
        <title>Edaphobacter sp.</title>
        <authorList>
            <person name="Huber K.J."/>
            <person name="Papendorf J."/>
            <person name="Pilke C."/>
            <person name="Bunk B."/>
            <person name="Sproeer C."/>
            <person name="Pester M."/>
        </authorList>
    </citation>
    <scope>NUCLEOTIDE SEQUENCE</scope>
    <source>
        <strain evidence="6">DSM 110680</strain>
    </source>
</reference>
<evidence type="ECO:0000256" key="2">
    <source>
        <dbReference type="ARBA" id="ARBA00022801"/>
    </source>
</evidence>
<proteinExistence type="inferred from homology"/>
<dbReference type="PANTHER" id="PTHR10066:SF67">
    <property type="entry name" value="BETA-GLUCURONIDASE"/>
    <property type="match status" value="1"/>
</dbReference>
<organism evidence="6">
    <name type="scientific">Telmatobacter sp. DSM 110680</name>
    <dbReference type="NCBI Taxonomy" id="3036704"/>
    <lineage>
        <taxon>Bacteria</taxon>
        <taxon>Pseudomonadati</taxon>
        <taxon>Acidobacteriota</taxon>
        <taxon>Terriglobia</taxon>
        <taxon>Terriglobales</taxon>
        <taxon>Acidobacteriaceae</taxon>
        <taxon>Telmatobacter</taxon>
    </lineage>
</organism>
<dbReference type="InterPro" id="IPR013783">
    <property type="entry name" value="Ig-like_fold"/>
</dbReference>
<dbReference type="InterPro" id="IPR006101">
    <property type="entry name" value="Glyco_hydro_2"/>
</dbReference>
<dbReference type="InterPro" id="IPR006104">
    <property type="entry name" value="Glyco_hydro_2_N"/>
</dbReference>
<dbReference type="SUPFAM" id="SSF51445">
    <property type="entry name" value="(Trans)glycosidases"/>
    <property type="match status" value="1"/>
</dbReference>
<dbReference type="SUPFAM" id="SSF49785">
    <property type="entry name" value="Galactose-binding domain-like"/>
    <property type="match status" value="1"/>
</dbReference>
<dbReference type="Gene3D" id="3.20.20.80">
    <property type="entry name" value="Glycosidases"/>
    <property type="match status" value="1"/>
</dbReference>
<dbReference type="GO" id="GO:0005975">
    <property type="term" value="P:carbohydrate metabolic process"/>
    <property type="evidence" value="ECO:0007669"/>
    <property type="project" value="InterPro"/>
</dbReference>
<dbReference type="EMBL" id="CP121196">
    <property type="protein sequence ID" value="XBH18326.1"/>
    <property type="molecule type" value="Genomic_DNA"/>
</dbReference>
<dbReference type="Gene3D" id="2.60.40.10">
    <property type="entry name" value="Immunoglobulins"/>
    <property type="match status" value="1"/>
</dbReference>
<gene>
    <name evidence="6" type="ORF">P8935_03100</name>
</gene>
<dbReference type="GO" id="GO:0004566">
    <property type="term" value="F:beta-glucuronidase activity"/>
    <property type="evidence" value="ECO:0007669"/>
    <property type="project" value="TreeGrafter"/>
</dbReference>
<dbReference type="SUPFAM" id="SSF49303">
    <property type="entry name" value="beta-Galactosidase/glucuronidase domain"/>
    <property type="match status" value="1"/>
</dbReference>
<dbReference type="GO" id="GO:0019391">
    <property type="term" value="P:glucuronoside catabolic process"/>
    <property type="evidence" value="ECO:0007669"/>
    <property type="project" value="TreeGrafter"/>
</dbReference>
<evidence type="ECO:0000259" key="5">
    <source>
        <dbReference type="Pfam" id="PF02837"/>
    </source>
</evidence>
<dbReference type="Pfam" id="PF02837">
    <property type="entry name" value="Glyco_hydro_2_N"/>
    <property type="match status" value="1"/>
</dbReference>
<dbReference type="PRINTS" id="PR00132">
    <property type="entry name" value="GLHYDRLASE2"/>
</dbReference>
<dbReference type="GO" id="GO:0030246">
    <property type="term" value="F:carbohydrate binding"/>
    <property type="evidence" value="ECO:0007669"/>
    <property type="project" value="TreeGrafter"/>
</dbReference>
<dbReference type="Gene3D" id="2.60.120.260">
    <property type="entry name" value="Galactose-binding domain-like"/>
    <property type="match status" value="1"/>
</dbReference>
<dbReference type="PANTHER" id="PTHR10066">
    <property type="entry name" value="BETA-GLUCURONIDASE"/>
    <property type="match status" value="1"/>
</dbReference>
<evidence type="ECO:0000256" key="3">
    <source>
        <dbReference type="ARBA" id="ARBA00023295"/>
    </source>
</evidence>
<dbReference type="AlphaFoldDB" id="A0AAU7DLT1"/>
<protein>
    <submittedName>
        <fullName evidence="6">Glycoside hydrolase family 2 TIM barrel-domain containing protein</fullName>
    </submittedName>
</protein>
<comment type="similarity">
    <text evidence="1">Belongs to the glycosyl hydrolase 2 family.</text>
</comment>
<feature type="domain" description="Glycoside hydrolase family 2 catalytic" evidence="4">
    <location>
        <begin position="318"/>
        <end position="612"/>
    </location>
</feature>
<keyword evidence="2 6" id="KW-0378">Hydrolase</keyword>
<evidence type="ECO:0000259" key="4">
    <source>
        <dbReference type="Pfam" id="PF02836"/>
    </source>
</evidence>
<dbReference type="InterPro" id="IPR017853">
    <property type="entry name" value="GH"/>
</dbReference>